<accession>A0A1B7NGQ1</accession>
<dbReference type="GO" id="GO:0036503">
    <property type="term" value="P:ERAD pathway"/>
    <property type="evidence" value="ECO:0007669"/>
    <property type="project" value="TreeGrafter"/>
</dbReference>
<reference evidence="6 7" key="1">
    <citation type="submission" date="2016-06" db="EMBL/GenBank/DDBJ databases">
        <title>Comparative genomics of the ectomycorrhizal sister species Rhizopogon vinicolor and Rhizopogon vesiculosus (Basidiomycota: Boletales) reveals a divergence of the mating type B locus.</title>
        <authorList>
            <consortium name="DOE Joint Genome Institute"/>
            <person name="Mujic A.B."/>
            <person name="Kuo A."/>
            <person name="Tritt A."/>
            <person name="Lipzen A."/>
            <person name="Chen C."/>
            <person name="Johnson J."/>
            <person name="Sharma A."/>
            <person name="Barry K."/>
            <person name="Grigoriev I.V."/>
            <person name="Spatafora J.W."/>
        </authorList>
    </citation>
    <scope>NUCLEOTIDE SEQUENCE [LARGE SCALE GENOMIC DNA]</scope>
    <source>
        <strain evidence="6 7">AM-OR11-026</strain>
    </source>
</reference>
<evidence type="ECO:0000313" key="7">
    <source>
        <dbReference type="Proteomes" id="UP000092154"/>
    </source>
</evidence>
<evidence type="ECO:0000313" key="6">
    <source>
        <dbReference type="EMBL" id="OAX43994.1"/>
    </source>
</evidence>
<keyword evidence="3 5" id="KW-0732">Signal</keyword>
<comment type="similarity">
    <text evidence="1">Belongs to the LCL2 family.</text>
</comment>
<feature type="region of interest" description="Disordered" evidence="4">
    <location>
        <begin position="31"/>
        <end position="52"/>
    </location>
</feature>
<dbReference type="PANTHER" id="PTHR38425">
    <property type="entry name" value="LONG CHRONOLOGICAL LIFESPAN PROTEIN 2"/>
    <property type="match status" value="1"/>
</dbReference>
<feature type="chain" id="PRO_5008598007" description="Long chronological lifespan protein 2" evidence="5">
    <location>
        <begin position="20"/>
        <end position="125"/>
    </location>
</feature>
<dbReference type="InParanoid" id="A0A1B7NGQ1"/>
<dbReference type="EMBL" id="KV448129">
    <property type="protein sequence ID" value="OAX43994.1"/>
    <property type="molecule type" value="Genomic_DNA"/>
</dbReference>
<keyword evidence="7" id="KW-1185">Reference proteome</keyword>
<proteinExistence type="inferred from homology"/>
<evidence type="ECO:0000256" key="3">
    <source>
        <dbReference type="ARBA" id="ARBA00022729"/>
    </source>
</evidence>
<sequence>MQFRNLAFLLVACLPLANAQFNFFDHMFGHPQQQQKQQQQQQQQQSGSSGDSQWMAYSEALSCSQYLCPDTLSCVKRPADCPCPNTEDTKCTVPDALEIDAATVVCVRGVEECALVERLMRSYSA</sequence>
<dbReference type="OrthoDB" id="2234316at2759"/>
<dbReference type="InterPro" id="IPR034543">
    <property type="entry name" value="LCL2"/>
</dbReference>
<feature type="signal peptide" evidence="5">
    <location>
        <begin position="1"/>
        <end position="19"/>
    </location>
</feature>
<dbReference type="STRING" id="1314800.A0A1B7NGQ1"/>
<dbReference type="PANTHER" id="PTHR38425:SF1">
    <property type="entry name" value="LONG CHRONOLOGICAL LIFESPAN PROTEIN 2"/>
    <property type="match status" value="1"/>
</dbReference>
<gene>
    <name evidence="6" type="ORF">K503DRAFT_679843</name>
</gene>
<name>A0A1B7NGQ1_9AGAM</name>
<evidence type="ECO:0000256" key="4">
    <source>
        <dbReference type="SAM" id="MobiDB-lite"/>
    </source>
</evidence>
<evidence type="ECO:0000256" key="2">
    <source>
        <dbReference type="ARBA" id="ARBA00018534"/>
    </source>
</evidence>
<organism evidence="6 7">
    <name type="scientific">Rhizopogon vinicolor AM-OR11-026</name>
    <dbReference type="NCBI Taxonomy" id="1314800"/>
    <lineage>
        <taxon>Eukaryota</taxon>
        <taxon>Fungi</taxon>
        <taxon>Dikarya</taxon>
        <taxon>Basidiomycota</taxon>
        <taxon>Agaricomycotina</taxon>
        <taxon>Agaricomycetes</taxon>
        <taxon>Agaricomycetidae</taxon>
        <taxon>Boletales</taxon>
        <taxon>Suillineae</taxon>
        <taxon>Rhizopogonaceae</taxon>
        <taxon>Rhizopogon</taxon>
    </lineage>
</organism>
<dbReference type="AlphaFoldDB" id="A0A1B7NGQ1"/>
<feature type="compositionally biased region" description="Low complexity" evidence="4">
    <location>
        <begin position="32"/>
        <end position="45"/>
    </location>
</feature>
<evidence type="ECO:0000256" key="1">
    <source>
        <dbReference type="ARBA" id="ARBA00010545"/>
    </source>
</evidence>
<dbReference type="Proteomes" id="UP000092154">
    <property type="component" value="Unassembled WGS sequence"/>
</dbReference>
<protein>
    <recommendedName>
        <fullName evidence="2">Long chronological lifespan protein 2</fullName>
    </recommendedName>
</protein>
<evidence type="ECO:0000256" key="5">
    <source>
        <dbReference type="SAM" id="SignalP"/>
    </source>
</evidence>